<feature type="domain" description="YspA cpYpsA-related SLOG" evidence="1">
    <location>
        <begin position="4"/>
        <end position="66"/>
    </location>
</feature>
<dbReference type="Pfam" id="PF10686">
    <property type="entry name" value="YAcAr"/>
    <property type="match status" value="1"/>
</dbReference>
<name>A0A6J5S0M6_9CAUD</name>
<protein>
    <submittedName>
        <fullName evidence="2">Mycobacteriophage D29, Gp61</fullName>
    </submittedName>
</protein>
<dbReference type="InterPro" id="IPR019627">
    <property type="entry name" value="YAcAr"/>
</dbReference>
<evidence type="ECO:0000259" key="1">
    <source>
        <dbReference type="Pfam" id="PF10686"/>
    </source>
</evidence>
<sequence length="173" mass="18910">MRTVLVTGGRDYLDRDAVFEALDKVHAKDKIDLLVHGASPRGGADMLAHNWAYERGVQVKPFPVDHRLDGPWPGAGPRRNRRMILAAMPTGSVAFPGGSGTDDCVGALKEMGVPVFDRRRHVESRYPRTPDGNINNCQMAWSGKELDNEGRACQICDGTCPDRVRLLAEMGAG</sequence>
<organism evidence="2">
    <name type="scientific">uncultured Caudovirales phage</name>
    <dbReference type="NCBI Taxonomy" id="2100421"/>
    <lineage>
        <taxon>Viruses</taxon>
        <taxon>Duplodnaviria</taxon>
        <taxon>Heunggongvirae</taxon>
        <taxon>Uroviricota</taxon>
        <taxon>Caudoviricetes</taxon>
        <taxon>Peduoviridae</taxon>
        <taxon>Maltschvirus</taxon>
        <taxon>Maltschvirus maltsch</taxon>
    </lineage>
</organism>
<proteinExistence type="predicted"/>
<reference evidence="2" key="1">
    <citation type="submission" date="2020-05" db="EMBL/GenBank/DDBJ databases">
        <authorList>
            <person name="Chiriac C."/>
            <person name="Salcher M."/>
            <person name="Ghai R."/>
            <person name="Kavagutti S V."/>
        </authorList>
    </citation>
    <scope>NUCLEOTIDE SEQUENCE</scope>
</reference>
<gene>
    <name evidence="2" type="ORF">UFOVP1382_109</name>
</gene>
<evidence type="ECO:0000313" key="2">
    <source>
        <dbReference type="EMBL" id="CAB4203493.1"/>
    </source>
</evidence>
<accession>A0A6J5S0M6</accession>
<dbReference type="EMBL" id="LR797331">
    <property type="protein sequence ID" value="CAB4203493.1"/>
    <property type="molecule type" value="Genomic_DNA"/>
</dbReference>